<dbReference type="OrthoDB" id="3691873at2759"/>
<protein>
    <submittedName>
        <fullName evidence="2">Uncharacterized protein</fullName>
    </submittedName>
</protein>
<keyword evidence="3" id="KW-1185">Reference proteome</keyword>
<proteinExistence type="predicted"/>
<name>A0A8J2N0H2_9PLEO</name>
<evidence type="ECO:0000256" key="1">
    <source>
        <dbReference type="SAM" id="MobiDB-lite"/>
    </source>
</evidence>
<accession>A0A8J2N0H2</accession>
<feature type="region of interest" description="Disordered" evidence="1">
    <location>
        <begin position="308"/>
        <end position="332"/>
    </location>
</feature>
<dbReference type="GeneID" id="67015503"/>
<reference evidence="2" key="1">
    <citation type="submission" date="2021-05" db="EMBL/GenBank/DDBJ databases">
        <authorList>
            <person name="Stam R."/>
        </authorList>
    </citation>
    <scope>NUCLEOTIDE SEQUENCE</scope>
    <source>
        <strain evidence="2">CS162</strain>
    </source>
</reference>
<dbReference type="AlphaFoldDB" id="A0A8J2N0H2"/>
<organism evidence="2 3">
    <name type="scientific">Alternaria atra</name>
    <dbReference type="NCBI Taxonomy" id="119953"/>
    <lineage>
        <taxon>Eukaryota</taxon>
        <taxon>Fungi</taxon>
        <taxon>Dikarya</taxon>
        <taxon>Ascomycota</taxon>
        <taxon>Pezizomycotina</taxon>
        <taxon>Dothideomycetes</taxon>
        <taxon>Pleosporomycetidae</taxon>
        <taxon>Pleosporales</taxon>
        <taxon>Pleosporineae</taxon>
        <taxon>Pleosporaceae</taxon>
        <taxon>Alternaria</taxon>
        <taxon>Alternaria sect. Ulocladioides</taxon>
    </lineage>
</organism>
<comment type="caution">
    <text evidence="2">The sequence shown here is derived from an EMBL/GenBank/DDBJ whole genome shotgun (WGS) entry which is preliminary data.</text>
</comment>
<evidence type="ECO:0000313" key="2">
    <source>
        <dbReference type="EMBL" id="CAG5155912.1"/>
    </source>
</evidence>
<feature type="compositionally biased region" description="Basic and acidic residues" evidence="1">
    <location>
        <begin position="323"/>
        <end position="332"/>
    </location>
</feature>
<dbReference type="RefSeq" id="XP_043167442.1">
    <property type="nucleotide sequence ID" value="XM_043311507.1"/>
</dbReference>
<gene>
    <name evidence="2" type="ORF">ALTATR162_LOCUS3897</name>
</gene>
<evidence type="ECO:0000313" key="3">
    <source>
        <dbReference type="Proteomes" id="UP000676310"/>
    </source>
</evidence>
<dbReference type="Proteomes" id="UP000676310">
    <property type="component" value="Unassembled WGS sequence"/>
</dbReference>
<dbReference type="EMBL" id="CAJRGZ010000017">
    <property type="protein sequence ID" value="CAG5155912.1"/>
    <property type="molecule type" value="Genomic_DNA"/>
</dbReference>
<sequence length="332" mass="37717">MDLSSDLKDWLMHIINSQPHYNDVQGDLQGQFNARHLLGANTIPELARTIIAFRHEYMAIEDAIAIFAKLVQNAIDRYQDTTSFSSDHTTLDQYVNELVDHHRFLVSDPFSKSSLALRQQLALCDIRGTMRLLVWDAATLLDRSCYTGLSWDMFRNFVNGLIHVVNAREPACVDHVRTALFVLRLDCFLDPNALKDDTWVWLPEGEEYDYEPDEEVDLDDLPDVCFEPVGPSLKAEQHAFAVTKSFDLPEEDCSICRDMLDVHETVRDEVPVKNSSNGYHNLDPARKALIVIIVINALEKAFETRIGESKNGSRDGTGTDGDAYDKEKQRGR</sequence>